<dbReference type="Pfam" id="PF07811">
    <property type="entry name" value="TadE"/>
    <property type="match status" value="1"/>
</dbReference>
<dbReference type="InterPro" id="IPR012495">
    <property type="entry name" value="TadE-like_dom"/>
</dbReference>
<dbReference type="Proteomes" id="UP001217741">
    <property type="component" value="Unassembled WGS sequence"/>
</dbReference>
<reference evidence="3 5" key="1">
    <citation type="submission" date="2019-12" db="EMBL/GenBank/DDBJ databases">
        <authorList>
            <person name="Woiski C."/>
        </authorList>
    </citation>
    <scope>NUCLEOTIDE SEQUENCE [LARGE SCALE GENOMIC DNA]</scope>
    <source>
        <strain evidence="3 5">BOE100</strain>
    </source>
</reference>
<organism evidence="3 5">
    <name type="scientific">Pseudomonas putida</name>
    <name type="common">Arthrobacter siderocapsulatus</name>
    <dbReference type="NCBI Taxonomy" id="303"/>
    <lineage>
        <taxon>Bacteria</taxon>
        <taxon>Pseudomonadati</taxon>
        <taxon>Pseudomonadota</taxon>
        <taxon>Gammaproteobacteria</taxon>
        <taxon>Pseudomonadales</taxon>
        <taxon>Pseudomonadaceae</taxon>
        <taxon>Pseudomonas</taxon>
    </lineage>
</organism>
<evidence type="ECO:0000313" key="4">
    <source>
        <dbReference type="EMBL" id="MDF3872598.1"/>
    </source>
</evidence>
<keyword evidence="1" id="KW-0812">Transmembrane</keyword>
<dbReference type="Proteomes" id="UP000442695">
    <property type="component" value="Unassembled WGS sequence"/>
</dbReference>
<evidence type="ECO:0000313" key="5">
    <source>
        <dbReference type="Proteomes" id="UP000442695"/>
    </source>
</evidence>
<evidence type="ECO:0000313" key="3">
    <source>
        <dbReference type="EMBL" id="KAF0255063.1"/>
    </source>
</evidence>
<comment type="caution">
    <text evidence="3">The sequence shown here is derived from an EMBL/GenBank/DDBJ whole genome shotgun (WGS) entry which is preliminary data.</text>
</comment>
<dbReference type="EMBL" id="WOWR01000009">
    <property type="protein sequence ID" value="KAF0255063.1"/>
    <property type="molecule type" value="Genomic_DNA"/>
</dbReference>
<dbReference type="RefSeq" id="WP_041167554.1">
    <property type="nucleotide sequence ID" value="NZ_BBQL01000027.1"/>
</dbReference>
<accession>A0A1X0Z7Y2</accession>
<dbReference type="EMBL" id="JARJLO010000292">
    <property type="protein sequence ID" value="MDF3872598.1"/>
    <property type="molecule type" value="Genomic_DNA"/>
</dbReference>
<dbReference type="AlphaFoldDB" id="A0A1X0Z7Y2"/>
<name>A0A1X0Z7Y2_PSEPU</name>
<keyword evidence="1" id="KW-1133">Transmembrane helix</keyword>
<reference evidence="4" key="2">
    <citation type="submission" date="2023-03" db="EMBL/GenBank/DDBJ databases">
        <title>Draft assemblies of triclosan tolerant bacteria isolated from returned activated sludge.</title>
        <authorList>
            <person name="Van Hamelsveld S."/>
        </authorList>
    </citation>
    <scope>NUCLEOTIDE SEQUENCE</scope>
    <source>
        <strain evidence="4">GW210012_S60</strain>
    </source>
</reference>
<evidence type="ECO:0000256" key="1">
    <source>
        <dbReference type="SAM" id="Phobius"/>
    </source>
</evidence>
<sequence length="147" mass="16069">MKAGPAKRQNGAAAIEFAAVFMIFFAVFYGLVSYTLPMLMLQSFNQASAEAVRRCVALDPNSASYTTDVQNLAHQVIGQQLQWMPAAFNFQPASDAQVTLGANKLLTVTINYPKTKLTNVLPMLVLPLIGEVPRLPDRLRAEASLQL</sequence>
<dbReference type="GeneID" id="45522279"/>
<keyword evidence="1" id="KW-0472">Membrane</keyword>
<feature type="domain" description="TadE-like" evidence="2">
    <location>
        <begin position="11"/>
        <end position="53"/>
    </location>
</feature>
<proteinExistence type="predicted"/>
<protein>
    <submittedName>
        <fullName evidence="3">Pilus assembly protein</fullName>
    </submittedName>
</protein>
<gene>
    <name evidence="3" type="ORF">GN299_09835</name>
    <name evidence="4" type="ORF">P3W50_19295</name>
</gene>
<evidence type="ECO:0000259" key="2">
    <source>
        <dbReference type="Pfam" id="PF07811"/>
    </source>
</evidence>
<feature type="transmembrane region" description="Helical" evidence="1">
    <location>
        <begin position="12"/>
        <end position="32"/>
    </location>
</feature>